<dbReference type="Pfam" id="PF14559">
    <property type="entry name" value="TPR_19"/>
    <property type="match status" value="1"/>
</dbReference>
<proteinExistence type="predicted"/>
<gene>
    <name evidence="1" type="ORF">HAP41_0000009875</name>
</gene>
<dbReference type="EMBL" id="CP096255">
    <property type="protein sequence ID" value="UPT89245.1"/>
    <property type="molecule type" value="Genomic_DNA"/>
</dbReference>
<dbReference type="SUPFAM" id="SSF48452">
    <property type="entry name" value="TPR-like"/>
    <property type="match status" value="1"/>
</dbReference>
<dbReference type="Gene3D" id="1.25.40.10">
    <property type="entry name" value="Tetratricopeptide repeat domain"/>
    <property type="match status" value="1"/>
</dbReference>
<protein>
    <submittedName>
        <fullName evidence="1">Tetratricopeptide repeat protein</fullName>
    </submittedName>
</protein>
<sequence>MNTTAPPDSHRLNSLFALVALIVLFVLAHWMLWYYLELDFDAQKILAETATGGVIGVIYGVLPSLNKRFLQLRTRRLLASPRSLKTVVALCAAVFLGGILVNRTQIRWPAGQTEIEVNGKPIGSDSWTETAANSTSVYGIIFQSKSLRVGDYSQALRFRPLVPLTYDVPETAVFSSKPEYQQIVTLLALAFFQSTENKFLTEAKGKFDSDQTKKFVDLNAVYQILKLCFTENDIARIGDKTLITFQQQRPNSTWIPLLRSCQHYSRAEFDQAVSDIEKVPANTRSPLVDAYAFFRGVNYLKSFILLSNSAGRRDTNLLQKARANFVLADKTSQMSNDEYFQQIARRSAQIFQGITFVYEHDNDKAFDAFKEAAKSTYPELRARALSDLGYVSLLRGNLPDAKAYFVSALEADPSFPYAETNLGYAYLSEGRYDAARDLFARLAKDENLKKNSARDVILSELAIAHIDAEKDALHAPNPNAYSAPLKEMGIFDYEGLDPPLLRLATIRLALADRIYMSHDYYGLEMFALAMYARAYTEAFSLKGSQQAALVAQKSLASFKTVAQTIDPRCFIFHTNEGVFKPVAILAAEEGLTTR</sequence>
<evidence type="ECO:0000313" key="1">
    <source>
        <dbReference type="EMBL" id="UPT89245.1"/>
    </source>
</evidence>
<dbReference type="AlphaFoldDB" id="A0A8T5VPI3"/>
<name>A0A8T5VPI3_9BRAD</name>
<reference evidence="1" key="2">
    <citation type="submission" date="2022-04" db="EMBL/GenBank/DDBJ databases">
        <authorList>
            <person name="Bromfield E.S.P."/>
            <person name="Cloutier S."/>
        </authorList>
    </citation>
    <scope>NUCLEOTIDE SEQUENCE</scope>
    <source>
        <strain evidence="1">1S5</strain>
    </source>
</reference>
<dbReference type="InterPro" id="IPR011990">
    <property type="entry name" value="TPR-like_helical_dom_sf"/>
</dbReference>
<dbReference type="Proteomes" id="UP000551709">
    <property type="component" value="Chromosome"/>
</dbReference>
<reference evidence="1" key="1">
    <citation type="journal article" date="2017" name="Syst. Appl. Microbiol.">
        <title>Soybeans inoculated with root zone soils of Canadian native legumes harbour diverse and novel Bradyrhizobium spp. that possess agricultural potential.</title>
        <authorList>
            <person name="Bromfield E.S.P."/>
            <person name="Cloutier S."/>
            <person name="Tambong J.T."/>
            <person name="Tran Thi T.V."/>
        </authorList>
    </citation>
    <scope>NUCLEOTIDE SEQUENCE</scope>
    <source>
        <strain evidence="1">1S5</strain>
    </source>
</reference>
<accession>A0A8T5VPI3</accession>
<evidence type="ECO:0000313" key="2">
    <source>
        <dbReference type="Proteomes" id="UP000551709"/>
    </source>
</evidence>
<organism evidence="1 2">
    <name type="scientific">Bradyrhizobium barranii subsp. apii</name>
    <dbReference type="NCBI Taxonomy" id="2819348"/>
    <lineage>
        <taxon>Bacteria</taxon>
        <taxon>Pseudomonadati</taxon>
        <taxon>Pseudomonadota</taxon>
        <taxon>Alphaproteobacteria</taxon>
        <taxon>Hyphomicrobiales</taxon>
        <taxon>Nitrobacteraceae</taxon>
        <taxon>Bradyrhizobium</taxon>
        <taxon>Bradyrhizobium barranii</taxon>
    </lineage>
</organism>
<dbReference type="SMART" id="SM00028">
    <property type="entry name" value="TPR"/>
    <property type="match status" value="2"/>
</dbReference>
<dbReference type="InterPro" id="IPR019734">
    <property type="entry name" value="TPR_rpt"/>
</dbReference>
<dbReference type="RefSeq" id="WP_166103000.1">
    <property type="nucleotide sequence ID" value="NZ_CP096255.1"/>
</dbReference>
<dbReference type="PROSITE" id="PS50005">
    <property type="entry name" value="TPR"/>
    <property type="match status" value="1"/>
</dbReference>